<comment type="caution">
    <text evidence="9">The sequence shown here is derived from an EMBL/GenBank/DDBJ whole genome shotgun (WGS) entry which is preliminary data.</text>
</comment>
<evidence type="ECO:0000259" key="8">
    <source>
        <dbReference type="PROSITE" id="PS50157"/>
    </source>
</evidence>
<dbReference type="InterPro" id="IPR013087">
    <property type="entry name" value="Znf_C2H2_type"/>
</dbReference>
<feature type="domain" description="C2H2-type" evidence="8">
    <location>
        <begin position="39"/>
        <end position="66"/>
    </location>
</feature>
<keyword evidence="5" id="KW-0539">Nucleus</keyword>
<dbReference type="GO" id="GO:0005634">
    <property type="term" value="C:nucleus"/>
    <property type="evidence" value="ECO:0007669"/>
    <property type="project" value="UniProtKB-SubCell"/>
</dbReference>
<dbReference type="EMBL" id="RCHU01000702">
    <property type="protein sequence ID" value="TKR97978.1"/>
    <property type="molecule type" value="Genomic_DNA"/>
</dbReference>
<dbReference type="STRING" id="43335.A0A4U5PM74"/>
<dbReference type="GO" id="GO:0009788">
    <property type="term" value="P:negative regulation of abscisic acid-activated signaling pathway"/>
    <property type="evidence" value="ECO:0007669"/>
    <property type="project" value="InterPro"/>
</dbReference>
<accession>A0A4U5PM74</accession>
<dbReference type="GO" id="GO:0008270">
    <property type="term" value="F:zinc ion binding"/>
    <property type="evidence" value="ECO:0007669"/>
    <property type="project" value="UniProtKB-KW"/>
</dbReference>
<dbReference type="PANTHER" id="PTHR47287">
    <property type="entry name" value="C2H2 AND C2HC ZINC FINGERS SUPERFAMILY PROTEIN"/>
    <property type="match status" value="1"/>
</dbReference>
<evidence type="ECO:0000256" key="1">
    <source>
        <dbReference type="ARBA" id="ARBA00004123"/>
    </source>
</evidence>
<evidence type="ECO:0000256" key="7">
    <source>
        <dbReference type="SAM" id="MobiDB-lite"/>
    </source>
</evidence>
<reference evidence="9" key="1">
    <citation type="submission" date="2018-10" db="EMBL/GenBank/DDBJ databases">
        <title>Population genomic analysis revealed the cold adaptation of white poplar.</title>
        <authorList>
            <person name="Liu Y.-J."/>
        </authorList>
    </citation>
    <scope>NUCLEOTIDE SEQUENCE [LARGE SCALE GENOMIC DNA]</scope>
    <source>
        <strain evidence="9">PAL-ZL1</strain>
    </source>
</reference>
<name>A0A4U5PM74_POPAL</name>
<dbReference type="InterPro" id="IPR036236">
    <property type="entry name" value="Znf_C2H2_sf"/>
</dbReference>
<feature type="compositionally biased region" description="Polar residues" evidence="7">
    <location>
        <begin position="142"/>
        <end position="176"/>
    </location>
</feature>
<evidence type="ECO:0000256" key="5">
    <source>
        <dbReference type="ARBA" id="ARBA00023242"/>
    </source>
</evidence>
<keyword evidence="4" id="KW-0862">Zinc</keyword>
<proteinExistence type="predicted"/>
<feature type="region of interest" description="Disordered" evidence="7">
    <location>
        <begin position="130"/>
        <end position="190"/>
    </location>
</feature>
<dbReference type="PROSITE" id="PS00028">
    <property type="entry name" value="ZINC_FINGER_C2H2_1"/>
    <property type="match status" value="1"/>
</dbReference>
<evidence type="ECO:0000256" key="6">
    <source>
        <dbReference type="PROSITE-ProRule" id="PRU00042"/>
    </source>
</evidence>
<gene>
    <name evidence="9" type="ORF">D5086_0000207760</name>
</gene>
<dbReference type="InterPro" id="IPR044246">
    <property type="entry name" value="ZFP3-like"/>
</dbReference>
<evidence type="ECO:0000256" key="3">
    <source>
        <dbReference type="ARBA" id="ARBA00022771"/>
    </source>
</evidence>
<comment type="subcellular location">
    <subcellularLocation>
        <location evidence="1">Nucleus</location>
    </subcellularLocation>
</comment>
<feature type="compositionally biased region" description="Basic and acidic residues" evidence="7">
    <location>
        <begin position="177"/>
        <end position="190"/>
    </location>
</feature>
<keyword evidence="2" id="KW-0479">Metal-binding</keyword>
<dbReference type="PROSITE" id="PS50157">
    <property type="entry name" value="ZINC_FINGER_C2H2_2"/>
    <property type="match status" value="1"/>
</dbReference>
<organism evidence="9">
    <name type="scientific">Populus alba</name>
    <name type="common">White poplar</name>
    <dbReference type="NCBI Taxonomy" id="43335"/>
    <lineage>
        <taxon>Eukaryota</taxon>
        <taxon>Viridiplantae</taxon>
        <taxon>Streptophyta</taxon>
        <taxon>Embryophyta</taxon>
        <taxon>Tracheophyta</taxon>
        <taxon>Spermatophyta</taxon>
        <taxon>Magnoliopsida</taxon>
        <taxon>eudicotyledons</taxon>
        <taxon>Gunneridae</taxon>
        <taxon>Pentapetalae</taxon>
        <taxon>rosids</taxon>
        <taxon>fabids</taxon>
        <taxon>Malpighiales</taxon>
        <taxon>Salicaceae</taxon>
        <taxon>Saliceae</taxon>
        <taxon>Populus</taxon>
    </lineage>
</organism>
<protein>
    <recommendedName>
        <fullName evidence="8">C2H2-type domain-containing protein</fullName>
    </recommendedName>
</protein>
<dbReference type="SUPFAM" id="SSF57667">
    <property type="entry name" value="beta-beta-alpha zinc fingers"/>
    <property type="match status" value="1"/>
</dbReference>
<dbReference type="PANTHER" id="PTHR47287:SF9">
    <property type="entry name" value="ZINC FINGER PROTEIN 4-LIKE"/>
    <property type="match status" value="1"/>
</dbReference>
<sequence>MSSTEQNSAAENMNSNRSRLDLNLMDFFEGNSIGERRMFKCKYCKNKFTTSQALGGHQNAHKRERAIEKRDKLLSEHMTYVPYPFWDMAIRSPMHYSSLGKSLGVDSSSMIHKPYSHWFSGGFGQAGGRRYGGPSRPLFMNHQPSSSHMQNGGLQPMPSNILTNGNHTGGSSASNNQKEEGPRLELSLKL</sequence>
<evidence type="ECO:0000313" key="9">
    <source>
        <dbReference type="EMBL" id="TKR97978.1"/>
    </source>
</evidence>
<dbReference type="AlphaFoldDB" id="A0A4U5PM74"/>
<evidence type="ECO:0000256" key="2">
    <source>
        <dbReference type="ARBA" id="ARBA00022723"/>
    </source>
</evidence>
<dbReference type="Gene3D" id="3.30.160.60">
    <property type="entry name" value="Classic Zinc Finger"/>
    <property type="match status" value="1"/>
</dbReference>
<keyword evidence="3 6" id="KW-0863">Zinc-finger</keyword>
<evidence type="ECO:0000256" key="4">
    <source>
        <dbReference type="ARBA" id="ARBA00022833"/>
    </source>
</evidence>
<dbReference type="Pfam" id="PF13912">
    <property type="entry name" value="zf-C2H2_6"/>
    <property type="match status" value="1"/>
</dbReference>